<dbReference type="HOGENOM" id="CLU_072010_3_0_6"/>
<proteinExistence type="predicted"/>
<evidence type="ECO:0000313" key="2">
    <source>
        <dbReference type="Proteomes" id="UP000000748"/>
    </source>
</evidence>
<name>B7N012_ECO81</name>
<reference evidence="2" key="1">
    <citation type="journal article" date="2009" name="PLoS Genet.">
        <title>Organised genome dynamics in the Escherichia coli species results in highly diverse adaptive paths.</title>
        <authorList>
            <person name="Touchon M."/>
            <person name="Hoede C."/>
            <person name="Tenaillon O."/>
            <person name="Barbe V."/>
            <person name="Baeriswyl S."/>
            <person name="Bidet P."/>
            <person name="Bingen E."/>
            <person name="Bonacorsi S."/>
            <person name="Bouchier C."/>
            <person name="Bouvet O."/>
            <person name="Calteau A."/>
            <person name="Chiapello H."/>
            <person name="Clermont O."/>
            <person name="Cruveiller S."/>
            <person name="Danchin A."/>
            <person name="Diard M."/>
            <person name="Dossat C."/>
            <person name="Karoui M.E."/>
            <person name="Frapy E."/>
            <person name="Garry L."/>
            <person name="Ghigo J.M."/>
            <person name="Gilles A.M."/>
            <person name="Johnson J."/>
            <person name="Le Bouguenec C."/>
            <person name="Lescat M."/>
            <person name="Mangenot S."/>
            <person name="Martinez-Jehanne V."/>
            <person name="Matic I."/>
            <person name="Nassif X."/>
            <person name="Oztas S."/>
            <person name="Petit M.A."/>
            <person name="Pichon C."/>
            <person name="Rouy Z."/>
            <person name="Ruf C.S."/>
            <person name="Schneider D."/>
            <person name="Tourret J."/>
            <person name="Vacherie B."/>
            <person name="Vallenet D."/>
            <person name="Medigue C."/>
            <person name="Rocha E.P.C."/>
            <person name="Denamur E."/>
        </authorList>
    </citation>
    <scope>NUCLEOTIDE SEQUENCE [LARGE SCALE GENOMIC DNA]</scope>
    <source>
        <strain evidence="2">ED1a</strain>
    </source>
</reference>
<sequence>MPHSRHPFFPVIYHFSPKGNSCSSPGPCVPCFFMEKHMTTFIDHQKAFILLFNQTARYHKRHKVFEDFVSCSVIALENRLQFSEAREQKYLRIVSGYEKQDVINMAHLLAHVIEGLEQGFCDFLGSVFMQLELGDKYRSQFFTPWGVACMMAQMQLGNVKALFENKPFITLSEPACGAGSMILAMADTLNRSGYPAYRRMWVSETDIDPLAAGMAYIQLSLCGVAGEVVIGNSLCNERRRILLTPGHYLGNWSYRLRHVQEQAAA</sequence>
<protein>
    <recommendedName>
        <fullName evidence="3">DNA methylase adenine-specific domain-containing protein</fullName>
    </recommendedName>
</protein>
<gene>
    <name evidence="1" type="ordered locus">ECED1_3528</name>
</gene>
<evidence type="ECO:0008006" key="3">
    <source>
        <dbReference type="Google" id="ProtNLM"/>
    </source>
</evidence>
<dbReference type="Gene3D" id="3.40.50.150">
    <property type="entry name" value="Vaccinia Virus protein VP39"/>
    <property type="match status" value="1"/>
</dbReference>
<dbReference type="AlphaFoldDB" id="B7N012"/>
<dbReference type="SUPFAM" id="SSF53335">
    <property type="entry name" value="S-adenosyl-L-methionine-dependent methyltransferases"/>
    <property type="match status" value="1"/>
</dbReference>
<dbReference type="EMBL" id="CU928162">
    <property type="protein sequence ID" value="CAR09680.2"/>
    <property type="molecule type" value="Genomic_DNA"/>
</dbReference>
<organism evidence="1 2">
    <name type="scientific">Escherichia coli O81 (strain ED1a)</name>
    <dbReference type="NCBI Taxonomy" id="585397"/>
    <lineage>
        <taxon>Bacteria</taxon>
        <taxon>Pseudomonadati</taxon>
        <taxon>Pseudomonadota</taxon>
        <taxon>Gammaproteobacteria</taxon>
        <taxon>Enterobacterales</taxon>
        <taxon>Enterobacteriaceae</taxon>
        <taxon>Escherichia</taxon>
    </lineage>
</organism>
<accession>B7N012</accession>
<dbReference type="Proteomes" id="UP000000748">
    <property type="component" value="Chromosome"/>
</dbReference>
<dbReference type="InterPro" id="IPR029063">
    <property type="entry name" value="SAM-dependent_MTases_sf"/>
</dbReference>
<dbReference type="KEGG" id="ecq:ECED1_3528"/>
<evidence type="ECO:0000313" key="1">
    <source>
        <dbReference type="EMBL" id="CAR09680.2"/>
    </source>
</evidence>